<dbReference type="InterPro" id="IPR029063">
    <property type="entry name" value="SAM-dependent_MTases_sf"/>
</dbReference>
<dbReference type="Gene3D" id="3.40.50.150">
    <property type="entry name" value="Vaccinia Virus protein VP39"/>
    <property type="match status" value="1"/>
</dbReference>
<dbReference type="GO" id="GO:0005737">
    <property type="term" value="C:cytoplasm"/>
    <property type="evidence" value="ECO:0007669"/>
    <property type="project" value="TreeGrafter"/>
</dbReference>
<dbReference type="CDD" id="cd02440">
    <property type="entry name" value="AdoMet_MTases"/>
    <property type="match status" value="1"/>
</dbReference>
<accession>A0A1Y1VIK8</accession>
<organism evidence="1 2">
    <name type="scientific">Piromyces finnis</name>
    <dbReference type="NCBI Taxonomy" id="1754191"/>
    <lineage>
        <taxon>Eukaryota</taxon>
        <taxon>Fungi</taxon>
        <taxon>Fungi incertae sedis</taxon>
        <taxon>Chytridiomycota</taxon>
        <taxon>Chytridiomycota incertae sedis</taxon>
        <taxon>Neocallimastigomycetes</taxon>
        <taxon>Neocallimastigales</taxon>
        <taxon>Neocallimastigaceae</taxon>
        <taxon>Piromyces</taxon>
    </lineage>
</organism>
<evidence type="ECO:0000313" key="2">
    <source>
        <dbReference type="Proteomes" id="UP000193719"/>
    </source>
</evidence>
<dbReference type="Pfam" id="PF10294">
    <property type="entry name" value="Methyltransf_16"/>
    <property type="match status" value="1"/>
</dbReference>
<reference evidence="1 2" key="1">
    <citation type="submission" date="2016-08" db="EMBL/GenBank/DDBJ databases">
        <title>Genomes of anaerobic fungi encode conserved fungal cellulosomes for biomass hydrolysis.</title>
        <authorList>
            <consortium name="DOE Joint Genome Institute"/>
            <person name="Haitjema C.H."/>
            <person name="Gilmore S.P."/>
            <person name="Henske J.K."/>
            <person name="Solomon K.V."/>
            <person name="De Groot R."/>
            <person name="Kuo A."/>
            <person name="Mondo S.J."/>
            <person name="Salamov A.A."/>
            <person name="Labutti K."/>
            <person name="Zhao Z."/>
            <person name="Chiniquy J."/>
            <person name="Barry K."/>
            <person name="Brewer H.M."/>
            <person name="Purvine S.O."/>
            <person name="Wright A.T."/>
            <person name="Boxma B."/>
            <person name="Van Alen T."/>
            <person name="Hackstein J.H."/>
            <person name="Baker S.E."/>
            <person name="Grigoriev I.V."/>
            <person name="O'Malley M.A."/>
        </authorList>
    </citation>
    <scope>NUCLEOTIDE SEQUENCE [LARGE SCALE GENOMIC DNA]</scope>
    <source>
        <strain evidence="2">finn</strain>
    </source>
</reference>
<dbReference type="PANTHER" id="PTHR14614">
    <property type="entry name" value="HEPATOCELLULAR CARCINOMA-ASSOCIATED ANTIGEN"/>
    <property type="match status" value="1"/>
</dbReference>
<evidence type="ECO:0000313" key="1">
    <source>
        <dbReference type="EMBL" id="ORX57236.1"/>
    </source>
</evidence>
<keyword evidence="2" id="KW-1185">Reference proteome</keyword>
<protein>
    <recommendedName>
        <fullName evidence="3">Protein N-terminal and lysine N-methyltransferase EFM7</fullName>
    </recommendedName>
</protein>
<sequence length="278" mass="32033">MLSDLEEDEMDIFEDSLGSLFGETKFAHGDTRKLFPYEISNTEVKVKNNTVYLKLPDVNGGEVYLMSHYIWNSSLLLAKQIENNIIDVKGKRVLELGAGAGLPSIISCLNNAKEIVVSDYPDDIIIKNIEFNKEKNIPESHVNNITVVGHAWGKDIENLKPTGKIFEPFDLILCSDTLWMPDQHQYLLETLSHCLSHKTNNTFIPTVYFFCGIHTGFITVDSFFKKSELMGFKWLLVQVYKFIDNDFQPVDKEVIYNIADDDMSERKRYVLKYILQWK</sequence>
<dbReference type="PANTHER" id="PTHR14614:SF104">
    <property type="entry name" value="N-METHYLTRANSFERASE, PUTATIVE (AFU_ORTHOLOGUE AFUA_1G17750)-RELATED"/>
    <property type="match status" value="1"/>
</dbReference>
<name>A0A1Y1VIK8_9FUNG</name>
<dbReference type="OrthoDB" id="407325at2759"/>
<gene>
    <name evidence="1" type="ORF">BCR36DRAFT_409548</name>
</gene>
<dbReference type="AlphaFoldDB" id="A0A1Y1VIK8"/>
<reference evidence="1 2" key="2">
    <citation type="submission" date="2016-08" db="EMBL/GenBank/DDBJ databases">
        <title>Pervasive Adenine N6-methylation of Active Genes in Fungi.</title>
        <authorList>
            <consortium name="DOE Joint Genome Institute"/>
            <person name="Mondo S.J."/>
            <person name="Dannebaum R.O."/>
            <person name="Kuo R.C."/>
            <person name="Labutti K."/>
            <person name="Haridas S."/>
            <person name="Kuo A."/>
            <person name="Salamov A."/>
            <person name="Ahrendt S.R."/>
            <person name="Lipzen A."/>
            <person name="Sullivan W."/>
            <person name="Andreopoulos W.B."/>
            <person name="Clum A."/>
            <person name="Lindquist E."/>
            <person name="Daum C."/>
            <person name="Ramamoorthy G.K."/>
            <person name="Gryganskyi A."/>
            <person name="Culley D."/>
            <person name="Magnuson J.K."/>
            <person name="James T.Y."/>
            <person name="O'Malley M.A."/>
            <person name="Stajich J.E."/>
            <person name="Spatafora J.W."/>
            <person name="Visel A."/>
            <person name="Grigoriev I.V."/>
        </authorList>
    </citation>
    <scope>NUCLEOTIDE SEQUENCE [LARGE SCALE GENOMIC DNA]</scope>
    <source>
        <strain evidence="2">finn</strain>
    </source>
</reference>
<dbReference type="InterPro" id="IPR019410">
    <property type="entry name" value="Methyltransf_16"/>
</dbReference>
<dbReference type="Proteomes" id="UP000193719">
    <property type="component" value="Unassembled WGS sequence"/>
</dbReference>
<proteinExistence type="predicted"/>
<dbReference type="SUPFAM" id="SSF53335">
    <property type="entry name" value="S-adenosyl-L-methionine-dependent methyltransferases"/>
    <property type="match status" value="1"/>
</dbReference>
<evidence type="ECO:0008006" key="3">
    <source>
        <dbReference type="Google" id="ProtNLM"/>
    </source>
</evidence>
<dbReference type="EMBL" id="MCFH01000006">
    <property type="protein sequence ID" value="ORX57236.1"/>
    <property type="molecule type" value="Genomic_DNA"/>
</dbReference>
<comment type="caution">
    <text evidence="1">The sequence shown here is derived from an EMBL/GenBank/DDBJ whole genome shotgun (WGS) entry which is preliminary data.</text>
</comment>